<dbReference type="Gene3D" id="1.10.1760.20">
    <property type="match status" value="1"/>
</dbReference>
<dbReference type="InterPro" id="IPR009825">
    <property type="entry name" value="ECF_substrate-spec-like"/>
</dbReference>
<dbReference type="Proteomes" id="UP000266720">
    <property type="component" value="Chromosome"/>
</dbReference>
<sequence length="149" mass="15560">MTALTAALTIVVQIPVPETRGYINLGDAMVMLSGALFGPVVGFVAGGLGSALADIISGYAHWAPFTFLIKGIEGLIVGVFSRRKRAYLVLIGTVIGGAEMVLGYLAVETALYGLGAALIEVPGNVFQAMFGIIVANISWKILSGRLKTF</sequence>
<keyword evidence="1" id="KW-1133">Transmembrane helix</keyword>
<dbReference type="KEGG" id="tcb:TCARB_1110"/>
<gene>
    <name evidence="2" type="ORF">TCARB_1110</name>
</gene>
<keyword evidence="1" id="KW-0472">Membrane</keyword>
<evidence type="ECO:0000313" key="2">
    <source>
        <dbReference type="EMBL" id="AJB42158.1"/>
    </source>
</evidence>
<evidence type="ECO:0000313" key="3">
    <source>
        <dbReference type="Proteomes" id="UP000266720"/>
    </source>
</evidence>
<feature type="transmembrane region" description="Helical" evidence="1">
    <location>
        <begin position="59"/>
        <end position="80"/>
    </location>
</feature>
<feature type="transmembrane region" description="Helical" evidence="1">
    <location>
        <begin position="87"/>
        <end position="105"/>
    </location>
</feature>
<keyword evidence="1" id="KW-0812">Transmembrane</keyword>
<feature type="transmembrane region" description="Helical" evidence="1">
    <location>
        <begin position="30"/>
        <end position="53"/>
    </location>
</feature>
<dbReference type="PANTHER" id="PTHR37815:SF3">
    <property type="entry name" value="UPF0397 PROTEIN SPR0429"/>
    <property type="match status" value="1"/>
</dbReference>
<accession>A0A3G1A7K4</accession>
<dbReference type="AlphaFoldDB" id="A0A3G1A7K4"/>
<organism evidence="2 3">
    <name type="scientific">Thermofilum adornatum 1505</name>
    <dbReference type="NCBI Taxonomy" id="697581"/>
    <lineage>
        <taxon>Archaea</taxon>
        <taxon>Thermoproteota</taxon>
        <taxon>Thermoprotei</taxon>
        <taxon>Thermofilales</taxon>
        <taxon>Thermofilaceae</taxon>
        <taxon>Thermofilum</taxon>
    </lineage>
</organism>
<name>A0A3G1A7K4_9CREN</name>
<evidence type="ECO:0000256" key="1">
    <source>
        <dbReference type="SAM" id="Phobius"/>
    </source>
</evidence>
<proteinExistence type="predicted"/>
<feature type="transmembrane region" description="Helical" evidence="1">
    <location>
        <begin position="125"/>
        <end position="142"/>
    </location>
</feature>
<dbReference type="EMBL" id="CP007493">
    <property type="protein sequence ID" value="AJB42158.1"/>
    <property type="molecule type" value="Genomic_DNA"/>
</dbReference>
<dbReference type="Pfam" id="PF07155">
    <property type="entry name" value="ECF-ribofla_trS"/>
    <property type="match status" value="1"/>
</dbReference>
<dbReference type="GO" id="GO:0016020">
    <property type="term" value="C:membrane"/>
    <property type="evidence" value="ECO:0007669"/>
    <property type="project" value="InterPro"/>
</dbReference>
<protein>
    <submittedName>
        <fullName evidence="2">Substrate-specific component PdxU2 of predicted pyridoxin-related ECF transporter</fullName>
    </submittedName>
</protein>
<dbReference type="PANTHER" id="PTHR37815">
    <property type="entry name" value="UPF0397 PROTEIN BC_2624-RELATED"/>
    <property type="match status" value="1"/>
</dbReference>
<reference evidence="3" key="1">
    <citation type="book" date="2010" name="EXTREMOPHILES" publisher="0:0-0">
        <title>Complete genome sequences of ten hyperthermophilic archaea reveal their metabolic capabilities and possible ecological roles.</title>
        <editorList>
            <person name="?"/>
        </editorList>
        <authorList>
            <person name="Ravin N.V."/>
            <person name="Mardanov A.V."/>
            <person name="Bonch-Osmolovskaya E.A."/>
            <person name="Skryabin K.G."/>
        </authorList>
    </citation>
    <scope>NUCLEOTIDE SEQUENCE [LARGE SCALE GENOMIC DNA]</scope>
    <source>
        <strain evidence="3">1505</strain>
    </source>
</reference>
<dbReference type="STRING" id="697581.TCARB_1110"/>